<evidence type="ECO:0000313" key="2">
    <source>
        <dbReference type="Proteomes" id="UP001057753"/>
    </source>
</evidence>
<dbReference type="Proteomes" id="UP001057753">
    <property type="component" value="Unassembled WGS sequence"/>
</dbReference>
<name>A0A9Q4B3Q9_SALAG</name>
<dbReference type="RefSeq" id="WP_257822160.1">
    <property type="nucleotide sequence ID" value="NZ_JABXYM010000001.1"/>
</dbReference>
<comment type="caution">
    <text evidence="1">The sequence shown here is derived from an EMBL/GenBank/DDBJ whole genome shotgun (WGS) entry which is preliminary data.</text>
</comment>
<keyword evidence="2" id="KW-1185">Reference proteome</keyword>
<proteinExistence type="predicted"/>
<protein>
    <submittedName>
        <fullName evidence="1">Uncharacterized protein</fullName>
    </submittedName>
</protein>
<dbReference type="EMBL" id="JABXYM010000001">
    <property type="protein sequence ID" value="MCR6097779.1"/>
    <property type="molecule type" value="Genomic_DNA"/>
</dbReference>
<evidence type="ECO:0000313" key="1">
    <source>
        <dbReference type="EMBL" id="MCR6097779.1"/>
    </source>
</evidence>
<sequence length="57" mass="6781">MDEPVNSVDMSENNDVFQCIFKADTVFYYLYTVAINEQVINSSVINRYSRVKRHREM</sequence>
<dbReference type="AlphaFoldDB" id="A0A9Q4B3Q9"/>
<reference evidence="1" key="1">
    <citation type="submission" date="2020-06" db="EMBL/GenBank/DDBJ databases">
        <title>Insight into the genomes of haloalkaliphilic bacilli from Kenyan soda lakes.</title>
        <authorList>
            <person name="Mwirichia R."/>
            <person name="Villamizar G.C."/>
            <person name="Poehlein A."/>
            <person name="Mugweru J."/>
            <person name="Kipnyargis A."/>
            <person name="Kiplimo D."/>
            <person name="Orwa P."/>
            <person name="Daniel R."/>
        </authorList>
    </citation>
    <scope>NUCLEOTIDE SEQUENCE</scope>
    <source>
        <strain evidence="1">B1096_S55</strain>
    </source>
</reference>
<organism evidence="1 2">
    <name type="scientific">Salipaludibacillus agaradhaerens</name>
    <name type="common">Bacillus agaradhaerens</name>
    <dbReference type="NCBI Taxonomy" id="76935"/>
    <lineage>
        <taxon>Bacteria</taxon>
        <taxon>Bacillati</taxon>
        <taxon>Bacillota</taxon>
        <taxon>Bacilli</taxon>
        <taxon>Bacillales</taxon>
        <taxon>Bacillaceae</taxon>
    </lineage>
</organism>
<gene>
    <name evidence="1" type="ORF">HXA33_14605</name>
</gene>
<accession>A0A9Q4B3Q9</accession>